<dbReference type="Proteomes" id="UP000499080">
    <property type="component" value="Unassembled WGS sequence"/>
</dbReference>
<reference evidence="1 2" key="1">
    <citation type="journal article" date="2019" name="Sci. Rep.">
        <title>Orb-weaving spider Araneus ventricosus genome elucidates the spidroin gene catalogue.</title>
        <authorList>
            <person name="Kono N."/>
            <person name="Nakamura H."/>
            <person name="Ohtoshi R."/>
            <person name="Moran D.A.P."/>
            <person name="Shinohara A."/>
            <person name="Yoshida Y."/>
            <person name="Fujiwara M."/>
            <person name="Mori M."/>
            <person name="Tomita M."/>
            <person name="Arakawa K."/>
        </authorList>
    </citation>
    <scope>NUCLEOTIDE SEQUENCE [LARGE SCALE GENOMIC DNA]</scope>
</reference>
<dbReference type="OrthoDB" id="10257471at2759"/>
<evidence type="ECO:0000313" key="1">
    <source>
        <dbReference type="EMBL" id="GBN18849.1"/>
    </source>
</evidence>
<dbReference type="Gene3D" id="1.20.120.520">
    <property type="entry name" value="nmb1532 protein domain like"/>
    <property type="match status" value="1"/>
</dbReference>
<gene>
    <name evidence="1" type="primary">fbxl5_1</name>
    <name evidence="1" type="ORF">AVEN_188286_1</name>
</gene>
<name>A0A4Y2LWK8_ARAVE</name>
<evidence type="ECO:0000313" key="2">
    <source>
        <dbReference type="Proteomes" id="UP000499080"/>
    </source>
</evidence>
<comment type="caution">
    <text evidence="1">The sequence shown here is derived from an EMBL/GenBank/DDBJ whole genome shotgun (WGS) entry which is preliminary data.</text>
</comment>
<accession>A0A4Y2LWK8</accession>
<keyword evidence="2" id="KW-1185">Reference proteome</keyword>
<protein>
    <submittedName>
        <fullName evidence="1">F-box/LRR-repeat protein 5</fullName>
    </submittedName>
</protein>
<dbReference type="EMBL" id="BGPR01006418">
    <property type="protein sequence ID" value="GBN18849.1"/>
    <property type="molecule type" value="Genomic_DNA"/>
</dbReference>
<organism evidence="1 2">
    <name type="scientific">Araneus ventricosus</name>
    <name type="common">Orbweaver spider</name>
    <name type="synonym">Epeira ventricosa</name>
    <dbReference type="NCBI Taxonomy" id="182803"/>
    <lineage>
        <taxon>Eukaryota</taxon>
        <taxon>Metazoa</taxon>
        <taxon>Ecdysozoa</taxon>
        <taxon>Arthropoda</taxon>
        <taxon>Chelicerata</taxon>
        <taxon>Arachnida</taxon>
        <taxon>Araneae</taxon>
        <taxon>Araneomorphae</taxon>
        <taxon>Entelegynae</taxon>
        <taxon>Araneoidea</taxon>
        <taxon>Araneidae</taxon>
        <taxon>Araneus</taxon>
    </lineage>
</organism>
<dbReference type="AlphaFoldDB" id="A0A4Y2LWK8"/>
<sequence>MLALVEDGYSCTSKTEAERINFGLKLRQALQEFTGSFLPHMKEEEEVFQPMLMKYFEYEELKCLKEQVIEEHSK</sequence>
<proteinExistence type="predicted"/>